<dbReference type="GO" id="GO:0005634">
    <property type="term" value="C:nucleus"/>
    <property type="evidence" value="ECO:0007669"/>
    <property type="project" value="TreeGrafter"/>
</dbReference>
<dbReference type="GO" id="GO:0004694">
    <property type="term" value="F:eukaryotic translation initiation factor 2alpha kinase activity"/>
    <property type="evidence" value="ECO:0007669"/>
    <property type="project" value="TreeGrafter"/>
</dbReference>
<organism evidence="9 10">
    <name type="scientific">Talaromyces islandicus</name>
    <name type="common">Penicillium islandicum</name>
    <dbReference type="NCBI Taxonomy" id="28573"/>
    <lineage>
        <taxon>Eukaryota</taxon>
        <taxon>Fungi</taxon>
        <taxon>Dikarya</taxon>
        <taxon>Ascomycota</taxon>
        <taxon>Pezizomycotina</taxon>
        <taxon>Eurotiomycetes</taxon>
        <taxon>Eurotiomycetidae</taxon>
        <taxon>Eurotiales</taxon>
        <taxon>Trichocomaceae</taxon>
        <taxon>Talaromyces</taxon>
        <taxon>Talaromyces sect. Islandici</taxon>
    </lineage>
</organism>
<gene>
    <name evidence="9" type="ORF">PISL3812_01022</name>
</gene>
<evidence type="ECO:0000256" key="7">
    <source>
        <dbReference type="SAM" id="MobiDB-lite"/>
    </source>
</evidence>
<dbReference type="Proteomes" id="UP000054383">
    <property type="component" value="Unassembled WGS sequence"/>
</dbReference>
<evidence type="ECO:0000259" key="8">
    <source>
        <dbReference type="PROSITE" id="PS50011"/>
    </source>
</evidence>
<dbReference type="InterPro" id="IPR017441">
    <property type="entry name" value="Protein_kinase_ATP_BS"/>
</dbReference>
<dbReference type="PANTHER" id="PTHR11042:SF195">
    <property type="entry name" value="KINASE, PUTATIVE (AFU_ORTHOLOGUE AFUA_2G16620)-RELATED"/>
    <property type="match status" value="1"/>
</dbReference>
<feature type="region of interest" description="Disordered" evidence="7">
    <location>
        <begin position="345"/>
        <end position="429"/>
    </location>
</feature>
<keyword evidence="4 6" id="KW-0067">ATP-binding</keyword>
<dbReference type="OMA" id="YGAWVEQ"/>
<feature type="compositionally biased region" description="Basic residues" evidence="7">
    <location>
        <begin position="393"/>
        <end position="407"/>
    </location>
</feature>
<feature type="compositionally biased region" description="Polar residues" evidence="7">
    <location>
        <begin position="408"/>
        <end position="422"/>
    </location>
</feature>
<accession>A0A0U1LKW5</accession>
<dbReference type="InterPro" id="IPR011009">
    <property type="entry name" value="Kinase-like_dom_sf"/>
</dbReference>
<evidence type="ECO:0000256" key="6">
    <source>
        <dbReference type="PROSITE-ProRule" id="PRU10141"/>
    </source>
</evidence>
<keyword evidence="10" id="KW-1185">Reference proteome</keyword>
<dbReference type="AlphaFoldDB" id="A0A0U1LKW5"/>
<dbReference type="SUPFAM" id="SSF56112">
    <property type="entry name" value="Protein kinase-like (PK-like)"/>
    <property type="match status" value="1"/>
</dbReference>
<dbReference type="InterPro" id="IPR050339">
    <property type="entry name" value="CC_SR_Kinase"/>
</dbReference>
<feature type="region of interest" description="Disordered" evidence="7">
    <location>
        <begin position="169"/>
        <end position="192"/>
    </location>
</feature>
<dbReference type="PROSITE" id="PS50011">
    <property type="entry name" value="PROTEIN_KINASE_DOM"/>
    <property type="match status" value="1"/>
</dbReference>
<reference evidence="9 10" key="1">
    <citation type="submission" date="2015-04" db="EMBL/GenBank/DDBJ databases">
        <authorList>
            <person name="Syromyatnikov M.Y."/>
            <person name="Popov V.N."/>
        </authorList>
    </citation>
    <scope>NUCLEOTIDE SEQUENCE [LARGE SCALE GENOMIC DNA]</scope>
    <source>
        <strain evidence="9">WF-38-12</strain>
    </source>
</reference>
<keyword evidence="2 6" id="KW-0547">Nucleotide-binding</keyword>
<dbReference type="PROSITE" id="PS00108">
    <property type="entry name" value="PROTEIN_KINASE_ST"/>
    <property type="match status" value="1"/>
</dbReference>
<feature type="region of interest" description="Disordered" evidence="7">
    <location>
        <begin position="1"/>
        <end position="43"/>
    </location>
</feature>
<evidence type="ECO:0000256" key="2">
    <source>
        <dbReference type="ARBA" id="ARBA00022741"/>
    </source>
</evidence>
<dbReference type="Gene3D" id="1.10.510.10">
    <property type="entry name" value="Transferase(Phosphotransferase) domain 1"/>
    <property type="match status" value="1"/>
</dbReference>
<evidence type="ECO:0000313" key="10">
    <source>
        <dbReference type="Proteomes" id="UP000054383"/>
    </source>
</evidence>
<dbReference type="EMBL" id="CVMT01000001">
    <property type="protein sequence ID" value="CRG83667.1"/>
    <property type="molecule type" value="Genomic_DNA"/>
</dbReference>
<protein>
    <recommendedName>
        <fullName evidence="8">Protein kinase domain-containing protein</fullName>
    </recommendedName>
</protein>
<dbReference type="Pfam" id="PF00069">
    <property type="entry name" value="Pkinase"/>
    <property type="match status" value="2"/>
</dbReference>
<dbReference type="OrthoDB" id="1405469at2759"/>
<comment type="similarity">
    <text evidence="5">Belongs to the protein kinase superfamily. Ser/Thr protein kinase family. GCN2 subfamily.</text>
</comment>
<proteinExistence type="inferred from homology"/>
<dbReference type="GO" id="GO:1990625">
    <property type="term" value="P:negative regulation of cytoplasmic translational initiation in response to stress"/>
    <property type="evidence" value="ECO:0007669"/>
    <property type="project" value="TreeGrafter"/>
</dbReference>
<feature type="binding site" evidence="6">
    <location>
        <position position="290"/>
    </location>
    <ligand>
        <name>ATP</name>
        <dbReference type="ChEBI" id="CHEBI:30616"/>
    </ligand>
</feature>
<dbReference type="PROSITE" id="PS00107">
    <property type="entry name" value="PROTEIN_KINASE_ATP"/>
    <property type="match status" value="1"/>
</dbReference>
<evidence type="ECO:0000256" key="5">
    <source>
        <dbReference type="ARBA" id="ARBA00037982"/>
    </source>
</evidence>
<dbReference type="PANTHER" id="PTHR11042">
    <property type="entry name" value="EUKARYOTIC TRANSLATION INITIATION FACTOR 2-ALPHA KINASE EIF2-ALPHA KINASE -RELATED"/>
    <property type="match status" value="1"/>
</dbReference>
<feature type="compositionally biased region" description="Low complexity" evidence="7">
    <location>
        <begin position="1"/>
        <end position="22"/>
    </location>
</feature>
<keyword evidence="1" id="KW-0808">Transferase</keyword>
<name>A0A0U1LKW5_TALIS</name>
<dbReference type="SMART" id="SM00220">
    <property type="entry name" value="S_TKc"/>
    <property type="match status" value="1"/>
</dbReference>
<evidence type="ECO:0000256" key="1">
    <source>
        <dbReference type="ARBA" id="ARBA00022679"/>
    </source>
</evidence>
<dbReference type="GO" id="GO:0005829">
    <property type="term" value="C:cytosol"/>
    <property type="evidence" value="ECO:0007669"/>
    <property type="project" value="TreeGrafter"/>
</dbReference>
<evidence type="ECO:0000256" key="4">
    <source>
        <dbReference type="ARBA" id="ARBA00022840"/>
    </source>
</evidence>
<keyword evidence="3" id="KW-0418">Kinase</keyword>
<dbReference type="InterPro" id="IPR008271">
    <property type="entry name" value="Ser/Thr_kinase_AS"/>
</dbReference>
<dbReference type="GO" id="GO:0005524">
    <property type="term" value="F:ATP binding"/>
    <property type="evidence" value="ECO:0007669"/>
    <property type="project" value="UniProtKB-UniRule"/>
</dbReference>
<evidence type="ECO:0000313" key="9">
    <source>
        <dbReference type="EMBL" id="CRG83667.1"/>
    </source>
</evidence>
<feature type="domain" description="Protein kinase" evidence="8">
    <location>
        <begin position="260"/>
        <end position="736"/>
    </location>
</feature>
<dbReference type="STRING" id="28573.A0A0U1LKW5"/>
<dbReference type="InterPro" id="IPR000719">
    <property type="entry name" value="Prot_kinase_dom"/>
</dbReference>
<evidence type="ECO:0000256" key="3">
    <source>
        <dbReference type="ARBA" id="ARBA00022777"/>
    </source>
</evidence>
<sequence>MSMFRSAADISSSDPGSSSEEGYNSTPLAADDAGPSNSHGEQDNAASIGLEELLLEDEQASLGNGGILGGALDLDADGHAAVMTSALLEFYCLSRAADFLNAQPGSFNRFTRESPEVKKLAKRMYQYKSQFLSNHGIIAGGIDDDDWERFRQYYRDNLDVLGNAAVEGMNTPTLTHSRPPSRGPEGGPKRMTLVRKPSHDKVWDLQKRYPGYENQHRHSQGFVHFNNLLRAPQQSSEPMTMSNSRLGPGFDRSSRYASEFLEVKLLGRGSFGQVFEVKHHVDGQNYAVKKIPLSKERLEILQKEGVHHFEHILKEIRTLARLDHKNVVRYFGAWVEENQVYISTPPVQSEPEVESRIESVEEDPAEDDQSFRVFFGLSSNGGEDDAKSGSPPKQHKASRSASHRRQGSHFTNSSSKSIPTSNGDEDDDVESIQRNFSLPEPGAFSHGHTSTWDRTDTDIFTDDMSGDVSKLQLSRLEDPQNPSIVLHIQMSLHPLTLSSYLSPQIGFRNPMPKPRHCFHILPSLRFLLGILSGVEYLHSKGIIHRDLKPANIFLSSREDEKDACHSCQYKNDRVTNMYRPRIGDFGLVADISHCTDSQFSHATTVQDSPRRPRHVGTEFYCPRKSQLASTSTTNEYIIDEKLDVFALGVILFELTYRFNTKMERQIRLSELTRGGLHDGVKIPEDFEEKIDCGRVTLPNGMSVGQSLSKCIQGMLHPDSQLRFGCKDVRKSLQELAVMIEDSIRW</sequence>
<dbReference type="Gene3D" id="3.30.200.20">
    <property type="entry name" value="Phosphorylase Kinase, domain 1"/>
    <property type="match status" value="1"/>
</dbReference>